<dbReference type="EMBL" id="JAHWXQ010000006">
    <property type="protein sequence ID" value="MBW3366767.1"/>
    <property type="molecule type" value="Genomic_DNA"/>
</dbReference>
<accession>A0ABS6XFS5</accession>
<evidence type="ECO:0008006" key="4">
    <source>
        <dbReference type="Google" id="ProtNLM"/>
    </source>
</evidence>
<sequence length="161" mass="18030">MKTPLLRYRLSEPMGLSTKICAGVIVVGGTALSFSQPYSGLMLVAFGILPFLFYKCLEINFYEGAYCLGVNVLGKTFGKKEPYPGVKCIFLKKNRTIHRASRHSWRQTASTSFDGFLWLEDETKILLSQDSTKEIALLKLEPFAQELQVEIKDLTAPLSQA</sequence>
<evidence type="ECO:0000313" key="3">
    <source>
        <dbReference type="Proteomes" id="UP000774935"/>
    </source>
</evidence>
<keyword evidence="3" id="KW-1185">Reference proteome</keyword>
<protein>
    <recommendedName>
        <fullName evidence="4">YcxB-like protein domain-containing protein</fullName>
    </recommendedName>
</protein>
<comment type="caution">
    <text evidence="2">The sequence shown here is derived from an EMBL/GenBank/DDBJ whole genome shotgun (WGS) entry which is preliminary data.</text>
</comment>
<proteinExistence type="predicted"/>
<keyword evidence="1" id="KW-0472">Membrane</keyword>
<feature type="transmembrane region" description="Helical" evidence="1">
    <location>
        <begin position="40"/>
        <end position="57"/>
    </location>
</feature>
<organism evidence="2 3">
    <name type="scientific">Pontibacter populi</name>
    <dbReference type="NCBI Taxonomy" id="890055"/>
    <lineage>
        <taxon>Bacteria</taxon>
        <taxon>Pseudomonadati</taxon>
        <taxon>Bacteroidota</taxon>
        <taxon>Cytophagia</taxon>
        <taxon>Cytophagales</taxon>
        <taxon>Hymenobacteraceae</taxon>
        <taxon>Pontibacter</taxon>
    </lineage>
</organism>
<feature type="transmembrane region" description="Helical" evidence="1">
    <location>
        <begin position="16"/>
        <end position="34"/>
    </location>
</feature>
<gene>
    <name evidence="2" type="ORF">KYK27_17030</name>
</gene>
<reference evidence="2 3" key="1">
    <citation type="submission" date="2021-07" db="EMBL/GenBank/DDBJ databases">
        <authorList>
            <person name="Kim M.K."/>
        </authorList>
    </citation>
    <scope>NUCLEOTIDE SEQUENCE [LARGE SCALE GENOMIC DNA]</scope>
    <source>
        <strain evidence="2 3">HLY7-15</strain>
    </source>
</reference>
<name>A0ABS6XFS5_9BACT</name>
<evidence type="ECO:0000256" key="1">
    <source>
        <dbReference type="SAM" id="Phobius"/>
    </source>
</evidence>
<keyword evidence="1" id="KW-0812">Transmembrane</keyword>
<dbReference type="RefSeq" id="WP_199111507.1">
    <property type="nucleotide sequence ID" value="NZ_JAHWXQ010000006.1"/>
</dbReference>
<keyword evidence="1" id="KW-1133">Transmembrane helix</keyword>
<evidence type="ECO:0000313" key="2">
    <source>
        <dbReference type="EMBL" id="MBW3366767.1"/>
    </source>
</evidence>
<dbReference type="Proteomes" id="UP000774935">
    <property type="component" value="Unassembled WGS sequence"/>
</dbReference>